<evidence type="ECO:0000313" key="2">
    <source>
        <dbReference type="EMBL" id="ETL34788.1"/>
    </source>
</evidence>
<evidence type="ECO:0000256" key="1">
    <source>
        <dbReference type="SAM" id="MobiDB-lite"/>
    </source>
</evidence>
<feature type="non-terminal residue" evidence="2">
    <location>
        <position position="1"/>
    </location>
</feature>
<feature type="region of interest" description="Disordered" evidence="1">
    <location>
        <begin position="184"/>
        <end position="203"/>
    </location>
</feature>
<dbReference type="EMBL" id="KI674230">
    <property type="protein sequence ID" value="ETL34788.1"/>
    <property type="molecule type" value="Genomic_DNA"/>
</dbReference>
<protein>
    <submittedName>
        <fullName evidence="2">Uncharacterized protein</fullName>
    </submittedName>
</protein>
<dbReference type="Proteomes" id="UP000053864">
    <property type="component" value="Unassembled WGS sequence"/>
</dbReference>
<feature type="region of interest" description="Disordered" evidence="1">
    <location>
        <begin position="1"/>
        <end position="34"/>
    </location>
</feature>
<dbReference type="VEuPathDB" id="FungiDB:PPTG_03440"/>
<dbReference type="AlphaFoldDB" id="W2IN18"/>
<accession>W2IN18</accession>
<gene>
    <name evidence="2" type="ORF">L916_13024</name>
</gene>
<proteinExistence type="predicted"/>
<feature type="compositionally biased region" description="Polar residues" evidence="1">
    <location>
        <begin position="19"/>
        <end position="31"/>
    </location>
</feature>
<organism evidence="2">
    <name type="scientific">Phytophthora nicotianae</name>
    <name type="common">Potato buckeye rot agent</name>
    <name type="synonym">Phytophthora parasitica</name>
    <dbReference type="NCBI Taxonomy" id="4792"/>
    <lineage>
        <taxon>Eukaryota</taxon>
        <taxon>Sar</taxon>
        <taxon>Stramenopiles</taxon>
        <taxon>Oomycota</taxon>
        <taxon>Peronosporomycetes</taxon>
        <taxon>Peronosporales</taxon>
        <taxon>Peronosporaceae</taxon>
        <taxon>Phytophthora</taxon>
    </lineage>
</organism>
<reference evidence="2" key="1">
    <citation type="submission" date="2013-11" db="EMBL/GenBank/DDBJ databases">
        <title>The Genome Sequence of Phytophthora parasitica CJ05E6.</title>
        <authorList>
            <consortium name="The Broad Institute Genomics Platform"/>
            <person name="Russ C."/>
            <person name="Tyler B."/>
            <person name="Panabieres F."/>
            <person name="Shan W."/>
            <person name="Tripathy S."/>
            <person name="Grunwald N."/>
            <person name="Machado M."/>
            <person name="Johnson C.S."/>
            <person name="Arredondo F."/>
            <person name="Hong C."/>
            <person name="Coffey M."/>
            <person name="Young S.K."/>
            <person name="Zeng Q."/>
            <person name="Gargeya S."/>
            <person name="Fitzgerald M."/>
            <person name="Abouelleil A."/>
            <person name="Alvarado L."/>
            <person name="Chapman S.B."/>
            <person name="Gainer-Dewar J."/>
            <person name="Goldberg J."/>
            <person name="Griggs A."/>
            <person name="Gujja S."/>
            <person name="Hansen M."/>
            <person name="Howarth C."/>
            <person name="Imamovic A."/>
            <person name="Ireland A."/>
            <person name="Larimer J."/>
            <person name="McCowan C."/>
            <person name="Murphy C."/>
            <person name="Pearson M."/>
            <person name="Poon T.W."/>
            <person name="Priest M."/>
            <person name="Roberts A."/>
            <person name="Saif S."/>
            <person name="Shea T."/>
            <person name="Sykes S."/>
            <person name="Wortman J."/>
            <person name="Nusbaum C."/>
            <person name="Birren B."/>
        </authorList>
    </citation>
    <scope>NUCLEOTIDE SEQUENCE [LARGE SCALE GENOMIC DNA]</scope>
    <source>
        <strain evidence="2">CJ05E6</strain>
    </source>
</reference>
<sequence>LTRDIPSSTSHRERSSSRNNQDMTILTSTNNDVDENPRLVGLRMLKSQAQTGERRRQLHFEQHTAANKAEHKESNGIEKKKLRHKKRNFFKWLFTPLVSTSRQVAPPPPPRVRVKIPIVYRNGEHKGVIVGGLRVPFSRPMQANRRSMLLSQEDVGNGIPEDEELLLEFPNRLGWQEFELQDTRKREEKKRLKEEKLARELAK</sequence>
<name>W2IN18_PHYNI</name>